<organism evidence="3 4">
    <name type="scientific">Ditylenchus dipsaci</name>
    <dbReference type="NCBI Taxonomy" id="166011"/>
    <lineage>
        <taxon>Eukaryota</taxon>
        <taxon>Metazoa</taxon>
        <taxon>Ecdysozoa</taxon>
        <taxon>Nematoda</taxon>
        <taxon>Chromadorea</taxon>
        <taxon>Rhabditida</taxon>
        <taxon>Tylenchina</taxon>
        <taxon>Tylenchomorpha</taxon>
        <taxon>Sphaerularioidea</taxon>
        <taxon>Anguinidae</taxon>
        <taxon>Anguininae</taxon>
        <taxon>Ditylenchus</taxon>
    </lineage>
</organism>
<evidence type="ECO:0000256" key="1">
    <source>
        <dbReference type="SAM" id="MobiDB-lite"/>
    </source>
</evidence>
<sequence length="649" mass="73780">MLLFGRIPPTNINEFQEAVIMLLWTELGVSPQTMFGLRLEDLKFHRLSDGSHSFQVECEENSTKRAYEVTQKRSKYSTFDWLLMYLRMRRVLDPDNLGTDKICIKVEYNQQPLFLAEEKHWLVGMTPFNPNSNFMRKVARQMGLTEGSLTWNSFKKGMAKKIFRSLLHTHNSGDLTWREVEETLILKGLWKNTSEGEGTYSSLGHTLYKRQFQKWKSGGNWSVDKCVPYLHELALPNAQFVRPTDKIVEVIGEHLEKHWVEESKAHLASLVNYMKGLDTKNLTLSNNAELEAAREVLLKEKDAQQAFVLYNKCKCADLLNQAKAAVHNHFGLGKKINECKDMKLSLEGMQTVNPCFLYDLLPLRSPFRDFDMHFWRGNESLQCFVASCSASFTDVLTFQMHLKQQHLEKDLPLRVVCECANFTTTILEATTIGGGRNPFEELNDHIRCTHHTNTYCTATTTARERDSNVISDDSAPSPVKQARIAKGGKLNDQPPPQESMSEELGRGADLISSCKYSPVKVEEKEVMHSTAAKDAGKKNVSALRALPKAPTDIMADDTKQCLENGHLFKWPYSVLVVFEKVDSRCGECVSVACNKFCVADLEWKALITDQLKSNRGSLTVDAFTTKMMCLLDSSRKWEHMDEVPSCAKK</sequence>
<reference evidence="4" key="1">
    <citation type="submission" date="2022-11" db="UniProtKB">
        <authorList>
            <consortium name="WormBaseParasite"/>
        </authorList>
    </citation>
    <scope>IDENTIFICATION</scope>
</reference>
<protein>
    <submittedName>
        <fullName evidence="4">C2H2-type domain-containing protein</fullName>
    </submittedName>
</protein>
<dbReference type="AlphaFoldDB" id="A0A915D813"/>
<accession>A0A915D813</accession>
<dbReference type="Proteomes" id="UP000887574">
    <property type="component" value="Unplaced"/>
</dbReference>
<dbReference type="InterPro" id="IPR013087">
    <property type="entry name" value="Znf_C2H2_type"/>
</dbReference>
<proteinExistence type="predicted"/>
<evidence type="ECO:0000259" key="2">
    <source>
        <dbReference type="PROSITE" id="PS00028"/>
    </source>
</evidence>
<feature type="domain" description="C2H2-type" evidence="2">
    <location>
        <begin position="383"/>
        <end position="406"/>
    </location>
</feature>
<evidence type="ECO:0000313" key="4">
    <source>
        <dbReference type="WBParaSite" id="jg16514"/>
    </source>
</evidence>
<name>A0A915D813_9BILA</name>
<dbReference type="PROSITE" id="PS00028">
    <property type="entry name" value="ZINC_FINGER_C2H2_1"/>
    <property type="match status" value="1"/>
</dbReference>
<evidence type="ECO:0000313" key="3">
    <source>
        <dbReference type="Proteomes" id="UP000887574"/>
    </source>
</evidence>
<feature type="region of interest" description="Disordered" evidence="1">
    <location>
        <begin position="466"/>
        <end position="504"/>
    </location>
</feature>
<keyword evidence="3" id="KW-1185">Reference proteome</keyword>
<dbReference type="WBParaSite" id="jg16514">
    <property type="protein sequence ID" value="jg16514"/>
    <property type="gene ID" value="jg16514"/>
</dbReference>